<dbReference type="AlphaFoldDB" id="A0A4T0IIK7"/>
<proteinExistence type="predicted"/>
<dbReference type="EMBL" id="SPOI01000316">
    <property type="protein sequence ID" value="TIB28943.1"/>
    <property type="molecule type" value="Genomic_DNA"/>
</dbReference>
<accession>A0A4T0IIK7</accession>
<dbReference type="PANTHER" id="PTHR28037:SF1">
    <property type="entry name" value="ALCOHOL O-ACETYLTRANSFERASE 1-RELATED"/>
    <property type="match status" value="1"/>
</dbReference>
<dbReference type="InterPro" id="IPR052058">
    <property type="entry name" value="Alcohol_O-acetyltransferase"/>
</dbReference>
<evidence type="ECO:0000313" key="2">
    <source>
        <dbReference type="Proteomes" id="UP000310689"/>
    </source>
</evidence>
<comment type="caution">
    <text evidence="1">The sequence shown here is derived from an EMBL/GenBank/DDBJ whole genome shotgun (WGS) entry which is preliminary data.</text>
</comment>
<name>A0A4T0IIK7_WALIC</name>
<dbReference type="PANTHER" id="PTHR28037">
    <property type="entry name" value="ALCOHOL O-ACETYLTRANSFERASE 1-RELATED"/>
    <property type="match status" value="1"/>
</dbReference>
<organism evidence="1 2">
    <name type="scientific">Wallemia ichthyophaga</name>
    <dbReference type="NCBI Taxonomy" id="245174"/>
    <lineage>
        <taxon>Eukaryota</taxon>
        <taxon>Fungi</taxon>
        <taxon>Dikarya</taxon>
        <taxon>Basidiomycota</taxon>
        <taxon>Wallemiomycotina</taxon>
        <taxon>Wallemiomycetes</taxon>
        <taxon>Wallemiales</taxon>
        <taxon>Wallemiaceae</taxon>
        <taxon>Wallemia</taxon>
    </lineage>
</organism>
<dbReference type="InterPro" id="IPR023213">
    <property type="entry name" value="CAT-like_dom_sf"/>
</dbReference>
<evidence type="ECO:0000313" key="1">
    <source>
        <dbReference type="EMBL" id="TIB28943.1"/>
    </source>
</evidence>
<protein>
    <recommendedName>
        <fullName evidence="3">Alcohol acetyltransferase</fullName>
    </recommendedName>
</protein>
<evidence type="ECO:0008006" key="3">
    <source>
        <dbReference type="Google" id="ProtNLM"/>
    </source>
</evidence>
<dbReference type="Proteomes" id="UP000310689">
    <property type="component" value="Unassembled WGS sequence"/>
</dbReference>
<dbReference type="Gene3D" id="3.30.559.10">
    <property type="entry name" value="Chloramphenicol acetyltransferase-like domain"/>
    <property type="match status" value="1"/>
</dbReference>
<sequence length="553" mass="62170">MNKSDLFTLAHLQDSQLHWDTRSDCTVHRKLGLVEMFFHKMSTLHQGRTDIFFKLPMSLSNPDILFNALPAWSKLHQLHPSLSLTVQEGENLHFVLNTDNLSSDPLTTLIHSSHSLIYQHDVDVDTWMRNYLWNGPRRYLDHAHLARLFIFHNTLTNNVDLVIATAHSISDGTSVVSLMHDFLRLLTSDLLDECKVRADLPTLENFHSFTPHIHTVGDLTPLKVTKEDILSALPDATEVGYPPLPNYAPKRTTPLPRLRWYWAIRRVVSQVRSDKLDRLTTLEFVGGYSPQQQQSLQPPWGALTDWMHFSLSREQTDAVVRFAKACAVKIGPLLFAATSMAIANVNHRHKQQHTGDTCLVGFPFSLRPYLQRRTATTSNVSVQLGFGGIQLPSTPCTSDSPTFKRRFAHRAQTAQTQFVNLLTSPTLLQDAHTMALSRAAHFAQGGDGWKAVKEKGDETQQSQRGKGTAINASMLGVMNVKQLYQATDGVIMLDQSPSRSALLGVRCRSNELLLETFSLGGQLTVSLGKDGVQWGDECVREYLDEFERILKGF</sequence>
<dbReference type="SUPFAM" id="SSF52777">
    <property type="entry name" value="CoA-dependent acyltransferases"/>
    <property type="match status" value="1"/>
</dbReference>
<gene>
    <name evidence="1" type="ORF">E3P86_03769</name>
</gene>
<reference evidence="1 2" key="1">
    <citation type="submission" date="2019-03" db="EMBL/GenBank/DDBJ databases">
        <title>Sequencing 23 genomes of Wallemia ichthyophaga.</title>
        <authorList>
            <person name="Gostincar C."/>
        </authorList>
    </citation>
    <scope>NUCLEOTIDE SEQUENCE [LARGE SCALE GENOMIC DNA]</scope>
    <source>
        <strain evidence="1 2">EXF-6200</strain>
    </source>
</reference>